<gene>
    <name evidence="1" type="ORF">STAFG_4833</name>
</gene>
<sequence>MLAREPNAGDIIANDRAHSLTAWLPEELRQAAHVLLTKGQRIAQEATNRNELSVDPNWRW</sequence>
<proteinExistence type="predicted"/>
<name>S4MWE1_9ACTN</name>
<organism evidence="1 2">
    <name type="scientific">Streptomyces afghaniensis 772</name>
    <dbReference type="NCBI Taxonomy" id="1283301"/>
    <lineage>
        <taxon>Bacteria</taxon>
        <taxon>Bacillati</taxon>
        <taxon>Actinomycetota</taxon>
        <taxon>Actinomycetes</taxon>
        <taxon>Kitasatosporales</taxon>
        <taxon>Streptomycetaceae</taxon>
        <taxon>Streptomyces</taxon>
    </lineage>
</organism>
<protein>
    <submittedName>
        <fullName evidence="1">Uncharacterized protein</fullName>
    </submittedName>
</protein>
<dbReference type="AlphaFoldDB" id="S4MWE1"/>
<keyword evidence="2" id="KW-1185">Reference proteome</keyword>
<reference evidence="1 2" key="1">
    <citation type="submission" date="2013-02" db="EMBL/GenBank/DDBJ databases">
        <title>Draft Genome Sequence of Streptomyces afghaniensis, Which Produces Compounds of the Julimycin B-Complex.</title>
        <authorList>
            <person name="Gruening B.A."/>
            <person name="Praeg A."/>
            <person name="Erxleben A."/>
            <person name="Guenther S."/>
            <person name="Fiedler H.-P."/>
            <person name="Goodfellow M."/>
            <person name="Mueller M."/>
        </authorList>
    </citation>
    <scope>NUCLEOTIDE SEQUENCE [LARGE SCALE GENOMIC DNA]</scope>
    <source>
        <strain evidence="1 2">772</strain>
    </source>
</reference>
<evidence type="ECO:0000313" key="1">
    <source>
        <dbReference type="EMBL" id="EPJ38112.1"/>
    </source>
</evidence>
<evidence type="ECO:0000313" key="2">
    <source>
        <dbReference type="Proteomes" id="UP000015001"/>
    </source>
</evidence>
<comment type="caution">
    <text evidence="1">The sequence shown here is derived from an EMBL/GenBank/DDBJ whole genome shotgun (WGS) entry which is preliminary data.</text>
</comment>
<dbReference type="Proteomes" id="UP000015001">
    <property type="component" value="Unassembled WGS sequence"/>
</dbReference>
<dbReference type="PATRIC" id="fig|1283301.3.peg.4803"/>
<dbReference type="HOGENOM" id="CLU_2939602_0_0_11"/>
<dbReference type="EMBL" id="AOPY01001472">
    <property type="protein sequence ID" value="EPJ38112.1"/>
    <property type="molecule type" value="Genomic_DNA"/>
</dbReference>
<accession>S4MWE1</accession>